<keyword evidence="2" id="KW-1185">Reference proteome</keyword>
<proteinExistence type="predicted"/>
<name>A0ABT2JU01_9ACTN</name>
<evidence type="ECO:0000313" key="1">
    <source>
        <dbReference type="EMBL" id="MCT2591359.1"/>
    </source>
</evidence>
<dbReference type="EMBL" id="JAJAGO010000007">
    <property type="protein sequence ID" value="MCT2591359.1"/>
    <property type="molecule type" value="Genomic_DNA"/>
</dbReference>
<dbReference type="RefSeq" id="WP_260218692.1">
    <property type="nucleotide sequence ID" value="NZ_JAJAGO010000007.1"/>
</dbReference>
<comment type="caution">
    <text evidence="1">The sequence shown here is derived from an EMBL/GenBank/DDBJ whole genome shotgun (WGS) entry which is preliminary data.</text>
</comment>
<gene>
    <name evidence="1" type="ORF">LHJ74_15835</name>
</gene>
<dbReference type="InterPro" id="IPR004378">
    <property type="entry name" value="F420H2_quin_Rdtase"/>
</dbReference>
<evidence type="ECO:0000313" key="2">
    <source>
        <dbReference type="Proteomes" id="UP001156389"/>
    </source>
</evidence>
<organism evidence="1 2">
    <name type="scientific">Streptomyces gossypii</name>
    <dbReference type="NCBI Taxonomy" id="2883101"/>
    <lineage>
        <taxon>Bacteria</taxon>
        <taxon>Bacillati</taxon>
        <taxon>Actinomycetota</taxon>
        <taxon>Actinomycetes</taxon>
        <taxon>Kitasatosporales</taxon>
        <taxon>Streptomycetaceae</taxon>
        <taxon>Streptomyces</taxon>
    </lineage>
</organism>
<dbReference type="Proteomes" id="UP001156389">
    <property type="component" value="Unassembled WGS sequence"/>
</dbReference>
<protein>
    <submittedName>
        <fullName evidence="1">Nitroreductase family deazaflavin-dependent oxidoreductase</fullName>
    </submittedName>
</protein>
<dbReference type="InterPro" id="IPR012349">
    <property type="entry name" value="Split_barrel_FMN-bd"/>
</dbReference>
<dbReference type="NCBIfam" id="TIGR00026">
    <property type="entry name" value="hi_GC_TIGR00026"/>
    <property type="match status" value="1"/>
</dbReference>
<accession>A0ABT2JU01</accession>
<sequence>MAPDMKAHDDAQANAPQAQHYMKPGKLEIALLHRPMTWLNRHGIALNGKGVLAVRGRTSGEWRVTPVNPLSHQGRRYLVAPRGHTQWVRNLRAAGTGEIRVGKRAEPFTAVEVADADKPELLRTYLKRWGWEVGRFFGGVTAKSSDEELLQAAPKHPVFLITPLEGPAR</sequence>
<dbReference type="Gene3D" id="2.30.110.10">
    <property type="entry name" value="Electron Transport, Fmn-binding Protein, Chain A"/>
    <property type="match status" value="1"/>
</dbReference>
<dbReference type="Pfam" id="PF04075">
    <property type="entry name" value="F420H2_quin_red"/>
    <property type="match status" value="1"/>
</dbReference>
<reference evidence="1 2" key="1">
    <citation type="submission" date="2021-10" db="EMBL/GenBank/DDBJ databases">
        <title>Streptomyces gossypii sp. nov., isolated from soil collected from cotton field.</title>
        <authorList>
            <person name="Ge X."/>
            <person name="Chen X."/>
            <person name="Liu W."/>
        </authorList>
    </citation>
    <scope>NUCLEOTIDE SEQUENCE [LARGE SCALE GENOMIC DNA]</scope>
    <source>
        <strain evidence="1 2">N2-109</strain>
    </source>
</reference>